<keyword evidence="3" id="KW-1185">Reference proteome</keyword>
<dbReference type="RefSeq" id="WP_345568681.1">
    <property type="nucleotide sequence ID" value="NZ_BAAAZX010000023.1"/>
</dbReference>
<sequence>MHDSLGHELSPIALRAGALQVAADLRAAATDATDRLPAARIIGVLREGDGPVPPAPAGESVEQLVARAAESGLPVHWEPTGAGTAVQPARSPNASRTGWCARR</sequence>
<evidence type="ECO:0000313" key="3">
    <source>
        <dbReference type="Proteomes" id="UP001500456"/>
    </source>
</evidence>
<organism evidence="2 3">
    <name type="scientific">Streptomyces plumbiresistens</name>
    <dbReference type="NCBI Taxonomy" id="511811"/>
    <lineage>
        <taxon>Bacteria</taxon>
        <taxon>Bacillati</taxon>
        <taxon>Actinomycetota</taxon>
        <taxon>Actinomycetes</taxon>
        <taxon>Kitasatosporales</taxon>
        <taxon>Streptomycetaceae</taxon>
        <taxon>Streptomyces</taxon>
    </lineage>
</organism>
<protein>
    <submittedName>
        <fullName evidence="2">Uncharacterized protein</fullName>
    </submittedName>
</protein>
<proteinExistence type="predicted"/>
<name>A0ABP7SS51_9ACTN</name>
<accession>A0ABP7SS51</accession>
<reference evidence="3" key="1">
    <citation type="journal article" date="2019" name="Int. J. Syst. Evol. Microbiol.">
        <title>The Global Catalogue of Microorganisms (GCM) 10K type strain sequencing project: providing services to taxonomists for standard genome sequencing and annotation.</title>
        <authorList>
            <consortium name="The Broad Institute Genomics Platform"/>
            <consortium name="The Broad Institute Genome Sequencing Center for Infectious Disease"/>
            <person name="Wu L."/>
            <person name="Ma J."/>
        </authorList>
    </citation>
    <scope>NUCLEOTIDE SEQUENCE [LARGE SCALE GENOMIC DNA]</scope>
    <source>
        <strain evidence="3">JCM 16924</strain>
    </source>
</reference>
<evidence type="ECO:0000256" key="1">
    <source>
        <dbReference type="SAM" id="MobiDB-lite"/>
    </source>
</evidence>
<evidence type="ECO:0000313" key="2">
    <source>
        <dbReference type="EMBL" id="GAA4015610.1"/>
    </source>
</evidence>
<dbReference type="EMBL" id="BAAAZX010000023">
    <property type="protein sequence ID" value="GAA4015610.1"/>
    <property type="molecule type" value="Genomic_DNA"/>
</dbReference>
<dbReference type="Proteomes" id="UP001500456">
    <property type="component" value="Unassembled WGS sequence"/>
</dbReference>
<gene>
    <name evidence="2" type="ORF">GCM10022232_68350</name>
</gene>
<comment type="caution">
    <text evidence="2">The sequence shown here is derived from an EMBL/GenBank/DDBJ whole genome shotgun (WGS) entry which is preliminary data.</text>
</comment>
<feature type="region of interest" description="Disordered" evidence="1">
    <location>
        <begin position="80"/>
        <end position="103"/>
    </location>
</feature>